<dbReference type="AlphaFoldDB" id="A0A9P8UDW2"/>
<sequence>MLEVILYSPLWHSLLWFWSYIEGIPPWLTQPEVYRVLLAWAIAFTLFYIIFTSLGFGPTGVLPGSIAAFFQSFMYRGFTPAGGLFATMTSLAMLGMMTPAVAAISATLATVIALIVWQFEVRA</sequence>
<comment type="subcellular location">
    <subcellularLocation>
        <location evidence="1">Membrane</location>
        <topology evidence="1">Multi-pass membrane protein</topology>
    </subcellularLocation>
</comment>
<accession>A0A9P8UDW2</accession>
<name>A0A9P8UDW2_9PEZI</name>
<dbReference type="Pfam" id="PF06140">
    <property type="entry name" value="Ifi-6-16"/>
    <property type="match status" value="1"/>
</dbReference>
<evidence type="ECO:0000256" key="2">
    <source>
        <dbReference type="ARBA" id="ARBA00007262"/>
    </source>
</evidence>
<dbReference type="EMBL" id="JAGPXC010000008">
    <property type="protein sequence ID" value="KAH6648116.1"/>
    <property type="molecule type" value="Genomic_DNA"/>
</dbReference>
<dbReference type="InterPro" id="IPR009311">
    <property type="entry name" value="IFI6/IFI27-like"/>
</dbReference>
<dbReference type="OrthoDB" id="440424at2759"/>
<gene>
    <name evidence="7" type="ORF">BKA67DRAFT_662846</name>
</gene>
<evidence type="ECO:0000256" key="6">
    <source>
        <dbReference type="SAM" id="Phobius"/>
    </source>
</evidence>
<proteinExistence type="inferred from homology"/>
<keyword evidence="4 6" id="KW-1133">Transmembrane helix</keyword>
<protein>
    <submittedName>
        <fullName evidence="7">Uncharacterized protein</fullName>
    </submittedName>
</protein>
<keyword evidence="3 6" id="KW-0812">Transmembrane</keyword>
<comment type="similarity">
    <text evidence="2">Belongs to the IFI6/IFI27 family.</text>
</comment>
<feature type="transmembrane region" description="Helical" evidence="6">
    <location>
        <begin position="37"/>
        <end position="61"/>
    </location>
</feature>
<organism evidence="7 8">
    <name type="scientific">Truncatella angustata</name>
    <dbReference type="NCBI Taxonomy" id="152316"/>
    <lineage>
        <taxon>Eukaryota</taxon>
        <taxon>Fungi</taxon>
        <taxon>Dikarya</taxon>
        <taxon>Ascomycota</taxon>
        <taxon>Pezizomycotina</taxon>
        <taxon>Sordariomycetes</taxon>
        <taxon>Xylariomycetidae</taxon>
        <taxon>Amphisphaeriales</taxon>
        <taxon>Sporocadaceae</taxon>
        <taxon>Truncatella</taxon>
    </lineage>
</organism>
<dbReference type="GO" id="GO:0016020">
    <property type="term" value="C:membrane"/>
    <property type="evidence" value="ECO:0007669"/>
    <property type="project" value="UniProtKB-SubCell"/>
</dbReference>
<evidence type="ECO:0000256" key="4">
    <source>
        <dbReference type="ARBA" id="ARBA00022989"/>
    </source>
</evidence>
<dbReference type="Gene3D" id="6.10.110.10">
    <property type="match status" value="1"/>
</dbReference>
<comment type="caution">
    <text evidence="7">The sequence shown here is derived from an EMBL/GenBank/DDBJ whole genome shotgun (WGS) entry which is preliminary data.</text>
</comment>
<evidence type="ECO:0000256" key="1">
    <source>
        <dbReference type="ARBA" id="ARBA00004141"/>
    </source>
</evidence>
<feature type="transmembrane region" description="Helical" evidence="6">
    <location>
        <begin position="100"/>
        <end position="119"/>
    </location>
</feature>
<dbReference type="GeneID" id="70136976"/>
<reference evidence="7" key="1">
    <citation type="journal article" date="2021" name="Nat. Commun.">
        <title>Genetic determinants of endophytism in the Arabidopsis root mycobiome.</title>
        <authorList>
            <person name="Mesny F."/>
            <person name="Miyauchi S."/>
            <person name="Thiergart T."/>
            <person name="Pickel B."/>
            <person name="Atanasova L."/>
            <person name="Karlsson M."/>
            <person name="Huettel B."/>
            <person name="Barry K.W."/>
            <person name="Haridas S."/>
            <person name="Chen C."/>
            <person name="Bauer D."/>
            <person name="Andreopoulos W."/>
            <person name="Pangilinan J."/>
            <person name="LaButti K."/>
            <person name="Riley R."/>
            <person name="Lipzen A."/>
            <person name="Clum A."/>
            <person name="Drula E."/>
            <person name="Henrissat B."/>
            <person name="Kohler A."/>
            <person name="Grigoriev I.V."/>
            <person name="Martin F.M."/>
            <person name="Hacquard S."/>
        </authorList>
    </citation>
    <scope>NUCLEOTIDE SEQUENCE</scope>
    <source>
        <strain evidence="7">MPI-SDFR-AT-0073</strain>
    </source>
</reference>
<keyword evidence="8" id="KW-1185">Reference proteome</keyword>
<keyword evidence="5 6" id="KW-0472">Membrane</keyword>
<evidence type="ECO:0000313" key="7">
    <source>
        <dbReference type="EMBL" id="KAH6648116.1"/>
    </source>
</evidence>
<evidence type="ECO:0000256" key="3">
    <source>
        <dbReference type="ARBA" id="ARBA00022692"/>
    </source>
</evidence>
<dbReference type="Proteomes" id="UP000758603">
    <property type="component" value="Unassembled WGS sequence"/>
</dbReference>
<evidence type="ECO:0000313" key="8">
    <source>
        <dbReference type="Proteomes" id="UP000758603"/>
    </source>
</evidence>
<dbReference type="InterPro" id="IPR038213">
    <property type="entry name" value="IFI6/IFI27-like_sf"/>
</dbReference>
<evidence type="ECO:0000256" key="5">
    <source>
        <dbReference type="ARBA" id="ARBA00023136"/>
    </source>
</evidence>
<feature type="transmembrane region" description="Helical" evidence="6">
    <location>
        <begin position="73"/>
        <end position="94"/>
    </location>
</feature>
<dbReference type="RefSeq" id="XP_045954628.1">
    <property type="nucleotide sequence ID" value="XM_046108085.1"/>
</dbReference>